<dbReference type="Gene3D" id="3.30.1490.100">
    <property type="entry name" value="DNA polymerase, Y-family, little finger domain"/>
    <property type="match status" value="1"/>
</dbReference>
<dbReference type="GO" id="GO:0003684">
    <property type="term" value="F:damaged DNA binding"/>
    <property type="evidence" value="ECO:0007669"/>
    <property type="project" value="InterPro"/>
</dbReference>
<feature type="compositionally biased region" description="Polar residues" evidence="2">
    <location>
        <begin position="407"/>
        <end position="421"/>
    </location>
</feature>
<comment type="similarity">
    <text evidence="1">Belongs to the DNA polymerase type-Y family.</text>
</comment>
<name>A0A1F7W4L7_9BACT</name>
<dbReference type="InterPro" id="IPR050116">
    <property type="entry name" value="DNA_polymerase-Y"/>
</dbReference>
<evidence type="ECO:0000259" key="3">
    <source>
        <dbReference type="PROSITE" id="PS50173"/>
    </source>
</evidence>
<reference evidence="4 5" key="1">
    <citation type="journal article" date="2016" name="Nat. Commun.">
        <title>Thousands of microbial genomes shed light on interconnected biogeochemical processes in an aquifer system.</title>
        <authorList>
            <person name="Anantharaman K."/>
            <person name="Brown C.T."/>
            <person name="Hug L.A."/>
            <person name="Sharon I."/>
            <person name="Castelle C.J."/>
            <person name="Probst A.J."/>
            <person name="Thomas B.C."/>
            <person name="Singh A."/>
            <person name="Wilkins M.J."/>
            <person name="Karaoz U."/>
            <person name="Brodie E.L."/>
            <person name="Williams K.H."/>
            <person name="Hubbard S.S."/>
            <person name="Banfield J.F."/>
        </authorList>
    </citation>
    <scope>NUCLEOTIDE SEQUENCE [LARGE SCALE GENOMIC DNA]</scope>
</reference>
<dbReference type="SUPFAM" id="SSF56672">
    <property type="entry name" value="DNA/RNA polymerases"/>
    <property type="match status" value="1"/>
</dbReference>
<dbReference type="PROSITE" id="PS50173">
    <property type="entry name" value="UMUC"/>
    <property type="match status" value="1"/>
</dbReference>
<dbReference type="Gene3D" id="3.30.70.270">
    <property type="match status" value="1"/>
</dbReference>
<evidence type="ECO:0000313" key="5">
    <source>
        <dbReference type="Proteomes" id="UP000176501"/>
    </source>
</evidence>
<dbReference type="AlphaFoldDB" id="A0A1F7W4L7"/>
<comment type="caution">
    <text evidence="4">The sequence shown here is derived from an EMBL/GenBank/DDBJ whole genome shotgun (WGS) entry which is preliminary data.</text>
</comment>
<dbReference type="InterPro" id="IPR036775">
    <property type="entry name" value="DNA_pol_Y-fam_lit_finger_sf"/>
</dbReference>
<dbReference type="EMBL" id="MGFE01000030">
    <property type="protein sequence ID" value="OGL97699.1"/>
    <property type="molecule type" value="Genomic_DNA"/>
</dbReference>
<dbReference type="PANTHER" id="PTHR11076">
    <property type="entry name" value="DNA REPAIR POLYMERASE UMUC / TRANSFERASE FAMILY MEMBER"/>
    <property type="match status" value="1"/>
</dbReference>
<dbReference type="PANTHER" id="PTHR11076:SF33">
    <property type="entry name" value="DNA POLYMERASE KAPPA"/>
    <property type="match status" value="1"/>
</dbReference>
<protein>
    <recommendedName>
        <fullName evidence="3">UmuC domain-containing protein</fullName>
    </recommendedName>
</protein>
<dbReference type="Gene3D" id="3.40.1170.60">
    <property type="match status" value="1"/>
</dbReference>
<gene>
    <name evidence="4" type="ORF">A2304_00340</name>
</gene>
<organism evidence="4 5">
    <name type="scientific">Candidatus Uhrbacteria bacterium RIFOXYB2_FULL_57_15</name>
    <dbReference type="NCBI Taxonomy" id="1802422"/>
    <lineage>
        <taxon>Bacteria</taxon>
        <taxon>Candidatus Uhriibacteriota</taxon>
    </lineage>
</organism>
<feature type="domain" description="UmuC" evidence="3">
    <location>
        <begin position="5"/>
        <end position="188"/>
    </location>
</feature>
<dbReference type="Pfam" id="PF00817">
    <property type="entry name" value="IMS"/>
    <property type="match status" value="1"/>
</dbReference>
<dbReference type="SUPFAM" id="SSF100879">
    <property type="entry name" value="Lesion bypass DNA polymerase (Y-family), little finger domain"/>
    <property type="match status" value="1"/>
</dbReference>
<evidence type="ECO:0000256" key="1">
    <source>
        <dbReference type="ARBA" id="ARBA00010945"/>
    </source>
</evidence>
<dbReference type="Gene3D" id="1.10.150.20">
    <property type="entry name" value="5' to 3' exonuclease, C-terminal subdomain"/>
    <property type="match status" value="1"/>
</dbReference>
<dbReference type="InterPro" id="IPR022880">
    <property type="entry name" value="DNApol_IV"/>
</dbReference>
<dbReference type="InterPro" id="IPR001126">
    <property type="entry name" value="UmuC"/>
</dbReference>
<dbReference type="GO" id="GO:0009432">
    <property type="term" value="P:SOS response"/>
    <property type="evidence" value="ECO:0007669"/>
    <property type="project" value="TreeGrafter"/>
</dbReference>
<dbReference type="GO" id="GO:0005829">
    <property type="term" value="C:cytosol"/>
    <property type="evidence" value="ECO:0007669"/>
    <property type="project" value="TreeGrafter"/>
</dbReference>
<dbReference type="Pfam" id="PF11799">
    <property type="entry name" value="IMS_C"/>
    <property type="match status" value="1"/>
</dbReference>
<accession>A0A1F7W4L7</accession>
<dbReference type="GO" id="GO:0006281">
    <property type="term" value="P:DNA repair"/>
    <property type="evidence" value="ECO:0007669"/>
    <property type="project" value="InterPro"/>
</dbReference>
<dbReference type="InterPro" id="IPR043128">
    <property type="entry name" value="Rev_trsase/Diguanyl_cyclase"/>
</dbReference>
<dbReference type="GO" id="GO:0003887">
    <property type="term" value="F:DNA-directed DNA polymerase activity"/>
    <property type="evidence" value="ECO:0007669"/>
    <property type="project" value="InterPro"/>
</dbReference>
<dbReference type="InterPro" id="IPR017961">
    <property type="entry name" value="DNA_pol_Y-fam_little_finger"/>
</dbReference>
<dbReference type="InterPro" id="IPR043502">
    <property type="entry name" value="DNA/RNA_pol_sf"/>
</dbReference>
<dbReference type="CDD" id="cd03586">
    <property type="entry name" value="PolY_Pol_IV_kappa"/>
    <property type="match status" value="1"/>
</dbReference>
<dbReference type="Proteomes" id="UP000176501">
    <property type="component" value="Unassembled WGS sequence"/>
</dbReference>
<evidence type="ECO:0000256" key="2">
    <source>
        <dbReference type="SAM" id="MobiDB-lite"/>
    </source>
</evidence>
<proteinExistence type="inferred from homology"/>
<feature type="region of interest" description="Disordered" evidence="2">
    <location>
        <begin position="400"/>
        <end position="421"/>
    </location>
</feature>
<evidence type="ECO:0000313" key="4">
    <source>
        <dbReference type="EMBL" id="OGL97699.1"/>
    </source>
</evidence>
<dbReference type="GO" id="GO:0042276">
    <property type="term" value="P:error-prone translesion synthesis"/>
    <property type="evidence" value="ECO:0007669"/>
    <property type="project" value="TreeGrafter"/>
</dbReference>
<sequence>MSRIILHIDMNSYFASVEQQANPFLRGKAIGVTGKRTERSVVAAASREAKKLGVRTAMSTWEAKRVLPSMILVMGDPEKYSDITRRFNAIFFEFTHLVERFSVDESFLDITDSARDFLGATIIAQTIKTRLREECGGYVTCSVGIASNKPMAKLASDRMKPDGLVVVLPGRETELLDASRLEDVCGIGPRMAVRLNALGIFSFPQLRAYPLDRLVGEFKSYALRLHDIAHGRGDATVSPGEVDPKSVGHSYTLPTNVKDPPVIRRYLLTLCDKVAWRLRRDGFATRCVTAYVRYGDFSGECLPFFPRSTPCKRVMATAPGLAPHSFAQTFSPARAASDTTMSSEIKMTEFLHSSFCIPHFALHSNSPSSTCRDGSGFPSFDSTVTTICVYASYFPAPESVEADHSSTHSPTSFVTKSPTEK</sequence>